<keyword evidence="10" id="KW-0539">Nucleus</keyword>
<gene>
    <name evidence="17" type="ORF">AALO_G00272790</name>
</gene>
<keyword evidence="12" id="KW-0966">Cell projection</keyword>
<feature type="compositionally biased region" description="Polar residues" evidence="15">
    <location>
        <begin position="1"/>
        <end position="17"/>
    </location>
</feature>
<evidence type="ECO:0000256" key="13">
    <source>
        <dbReference type="ARBA" id="ARBA00046114"/>
    </source>
</evidence>
<evidence type="ECO:0000256" key="12">
    <source>
        <dbReference type="ARBA" id="ARBA00023273"/>
    </source>
</evidence>
<sequence>MASMSQRRNMTHSQQQRMILEHRRQEDRRLDQSKRIAQDRQMQASLVNEQRMEEKRRMRTLQDEQHERQLEEALLRAEEERLMRDKQLEQEERMAKELARINHEKLRHQKIRQYVKENSIELRELESKLKSAYLNRERSAQIAEKEAMKYETMRQDAEAARLMKSEHEAQGRVEEEKGDAGPRAREVQRH</sequence>
<feature type="region of interest" description="Disordered" evidence="15">
    <location>
        <begin position="1"/>
        <end position="43"/>
    </location>
</feature>
<keyword evidence="9" id="KW-0206">Cytoskeleton</keyword>
<keyword evidence="8" id="KW-0969">Cilium</keyword>
<keyword evidence="5" id="KW-0963">Cytoplasm</keyword>
<feature type="compositionally biased region" description="Basic and acidic residues" evidence="15">
    <location>
        <begin position="19"/>
        <end position="38"/>
    </location>
</feature>
<keyword evidence="11" id="KW-0469">Meiosis</keyword>
<dbReference type="PANTHER" id="PTHR19265">
    <property type="entry name" value="MEIOSIS-SPECIFIC NUCLEAR STRUCTURAL PROTEIN 1"/>
    <property type="match status" value="1"/>
</dbReference>
<comment type="caution">
    <text evidence="17">The sequence shown here is derived from an EMBL/GenBank/DDBJ whole genome shotgun (WGS) entry which is preliminary data.</text>
</comment>
<evidence type="ECO:0000256" key="7">
    <source>
        <dbReference type="ARBA" id="ARBA00023054"/>
    </source>
</evidence>
<keyword evidence="6" id="KW-0282">Flagellum</keyword>
<proteinExistence type="inferred from homology"/>
<keyword evidence="18" id="KW-1185">Reference proteome</keyword>
<evidence type="ECO:0000259" key="16">
    <source>
        <dbReference type="Pfam" id="PF13868"/>
    </source>
</evidence>
<evidence type="ECO:0000256" key="10">
    <source>
        <dbReference type="ARBA" id="ARBA00023242"/>
    </source>
</evidence>
<comment type="similarity">
    <text evidence="3">Belongs to the MNS1 family.</text>
</comment>
<feature type="region of interest" description="Disordered" evidence="15">
    <location>
        <begin position="153"/>
        <end position="190"/>
    </location>
</feature>
<accession>A0AAV6FNU6</accession>
<evidence type="ECO:0000256" key="3">
    <source>
        <dbReference type="ARBA" id="ARBA00009158"/>
    </source>
</evidence>
<evidence type="ECO:0000256" key="15">
    <source>
        <dbReference type="SAM" id="MobiDB-lite"/>
    </source>
</evidence>
<dbReference type="PANTHER" id="PTHR19265:SF0">
    <property type="entry name" value="MEIOSIS-SPECIFIC NUCLEAR STRUCTURAL PROTEIN 1"/>
    <property type="match status" value="1"/>
</dbReference>
<evidence type="ECO:0000256" key="6">
    <source>
        <dbReference type="ARBA" id="ARBA00022846"/>
    </source>
</evidence>
<dbReference type="GO" id="GO:0051321">
    <property type="term" value="P:meiotic cell cycle"/>
    <property type="evidence" value="ECO:0007669"/>
    <property type="project" value="UniProtKB-KW"/>
</dbReference>
<evidence type="ECO:0000256" key="8">
    <source>
        <dbReference type="ARBA" id="ARBA00023069"/>
    </source>
</evidence>
<dbReference type="EMBL" id="JADWDJ010000021">
    <property type="protein sequence ID" value="KAG5264159.1"/>
    <property type="molecule type" value="Genomic_DNA"/>
</dbReference>
<dbReference type="InterPro" id="IPR043597">
    <property type="entry name" value="TPH_dom"/>
</dbReference>
<evidence type="ECO:0000313" key="17">
    <source>
        <dbReference type="EMBL" id="KAG5264159.1"/>
    </source>
</evidence>
<protein>
    <recommendedName>
        <fullName evidence="4">Meiosis-specific nuclear structural protein 1</fullName>
    </recommendedName>
</protein>
<dbReference type="GO" id="GO:0005634">
    <property type="term" value="C:nucleus"/>
    <property type="evidence" value="ECO:0007669"/>
    <property type="project" value="UniProtKB-SubCell"/>
</dbReference>
<feature type="domain" description="Trichohyalin-plectin-homology" evidence="16">
    <location>
        <begin position="116"/>
        <end position="177"/>
    </location>
</feature>
<dbReference type="GO" id="GO:0031514">
    <property type="term" value="C:motile cilium"/>
    <property type="evidence" value="ECO:0007669"/>
    <property type="project" value="TreeGrafter"/>
</dbReference>
<comment type="subcellular location">
    <subcellularLocation>
        <location evidence="2">Cytoplasm</location>
        <location evidence="2">Cytoskeleton</location>
        <location evidence="2">Flagellum axoneme</location>
    </subcellularLocation>
    <subcellularLocation>
        <location evidence="1">Nucleus</location>
    </subcellularLocation>
</comment>
<dbReference type="AlphaFoldDB" id="A0AAV6FNU6"/>
<dbReference type="Pfam" id="PF13868">
    <property type="entry name" value="TPH"/>
    <property type="match status" value="1"/>
</dbReference>
<keyword evidence="7 14" id="KW-0175">Coiled coil</keyword>
<evidence type="ECO:0000256" key="4">
    <source>
        <dbReference type="ARBA" id="ARBA00014813"/>
    </source>
</evidence>
<evidence type="ECO:0000256" key="11">
    <source>
        <dbReference type="ARBA" id="ARBA00023254"/>
    </source>
</evidence>
<dbReference type="Proteomes" id="UP000823561">
    <property type="component" value="Chromosome 21"/>
</dbReference>
<evidence type="ECO:0000256" key="1">
    <source>
        <dbReference type="ARBA" id="ARBA00004123"/>
    </source>
</evidence>
<evidence type="ECO:0000313" key="18">
    <source>
        <dbReference type="Proteomes" id="UP000823561"/>
    </source>
</evidence>
<name>A0AAV6FNU6_9TELE</name>
<dbReference type="GO" id="GO:0044782">
    <property type="term" value="P:cilium organization"/>
    <property type="evidence" value="ECO:0007669"/>
    <property type="project" value="TreeGrafter"/>
</dbReference>
<feature type="coiled-coil region" evidence="14">
    <location>
        <begin position="44"/>
        <end position="81"/>
    </location>
</feature>
<evidence type="ECO:0000256" key="9">
    <source>
        <dbReference type="ARBA" id="ARBA00023212"/>
    </source>
</evidence>
<organism evidence="17 18">
    <name type="scientific">Alosa alosa</name>
    <name type="common">allis shad</name>
    <dbReference type="NCBI Taxonomy" id="278164"/>
    <lineage>
        <taxon>Eukaryota</taxon>
        <taxon>Metazoa</taxon>
        <taxon>Chordata</taxon>
        <taxon>Craniata</taxon>
        <taxon>Vertebrata</taxon>
        <taxon>Euteleostomi</taxon>
        <taxon>Actinopterygii</taxon>
        <taxon>Neopterygii</taxon>
        <taxon>Teleostei</taxon>
        <taxon>Clupei</taxon>
        <taxon>Clupeiformes</taxon>
        <taxon>Clupeoidei</taxon>
        <taxon>Clupeidae</taxon>
        <taxon>Alosa</taxon>
    </lineage>
</organism>
<dbReference type="InterPro" id="IPR026504">
    <property type="entry name" value="MNS1"/>
</dbReference>
<evidence type="ECO:0000256" key="2">
    <source>
        <dbReference type="ARBA" id="ARBA00004611"/>
    </source>
</evidence>
<evidence type="ECO:0000256" key="14">
    <source>
        <dbReference type="SAM" id="Coils"/>
    </source>
</evidence>
<evidence type="ECO:0000256" key="5">
    <source>
        <dbReference type="ARBA" id="ARBA00022490"/>
    </source>
</evidence>
<reference evidence="17" key="1">
    <citation type="submission" date="2020-10" db="EMBL/GenBank/DDBJ databases">
        <title>Chromosome-scale genome assembly of the Allis shad, Alosa alosa.</title>
        <authorList>
            <person name="Margot Z."/>
            <person name="Christophe K."/>
            <person name="Cabau C."/>
            <person name="Louis A."/>
            <person name="Berthelot C."/>
            <person name="Parey E."/>
            <person name="Roest Crollius H."/>
            <person name="Montfort J."/>
            <person name="Robinson-Rechavi M."/>
            <person name="Bucao C."/>
            <person name="Bouchez O."/>
            <person name="Gislard M."/>
            <person name="Lluch J."/>
            <person name="Milhes M."/>
            <person name="Lampietro C."/>
            <person name="Lopez Roques C."/>
            <person name="Donnadieu C."/>
            <person name="Braasch I."/>
            <person name="Desvignes T."/>
            <person name="Postlethwait J."/>
            <person name="Bobe J."/>
            <person name="Guiguen Y."/>
        </authorList>
    </citation>
    <scope>NUCLEOTIDE SEQUENCE</scope>
    <source>
        <strain evidence="17">M-15738</strain>
        <tissue evidence="17">Blood</tissue>
    </source>
</reference>
<comment type="function">
    <text evidence="13">Microtubule inner protein (MIP) part of the dynein-decorated doublet microtubules (DMTs) in cilia axoneme, which is required for motile cilia beating. May play a role in the control of meiotic division and germ cell differentiation through regulation of pairing and recombination during meiosis. Required for sperm flagella assembly. May play a role in the assembly and function of the outer dynein arm-docking complex (ODA-DC). ODA-DC mediates outer dynein arms (ODA) binding onto the axonemal doublet microtubules.</text>
</comment>